<evidence type="ECO:0000313" key="6">
    <source>
        <dbReference type="Proteomes" id="UP000663583"/>
    </source>
</evidence>
<protein>
    <submittedName>
        <fullName evidence="4">DUF732 domain-containing protein</fullName>
    </submittedName>
</protein>
<dbReference type="Proteomes" id="UP000663583">
    <property type="component" value="Chromosome"/>
</dbReference>
<feature type="domain" description="DUF732" evidence="2">
    <location>
        <begin position="26"/>
        <end position="95"/>
    </location>
</feature>
<accession>A0AAX1JH92</accession>
<keyword evidence="1" id="KW-0732">Signal</keyword>
<evidence type="ECO:0000313" key="3">
    <source>
        <dbReference type="EMBL" id="GFG64390.1"/>
    </source>
</evidence>
<dbReference type="InterPro" id="IPR007969">
    <property type="entry name" value="DUF732"/>
</dbReference>
<organism evidence="4 6">
    <name type="scientific">Mycobacterium kubicae</name>
    <dbReference type="NCBI Taxonomy" id="120959"/>
    <lineage>
        <taxon>Bacteria</taxon>
        <taxon>Bacillati</taxon>
        <taxon>Actinomycetota</taxon>
        <taxon>Actinomycetes</taxon>
        <taxon>Mycobacteriales</taxon>
        <taxon>Mycobacteriaceae</taxon>
        <taxon>Mycobacterium</taxon>
        <taxon>Mycobacterium simiae complex</taxon>
    </lineage>
</organism>
<feature type="signal peptide" evidence="1">
    <location>
        <begin position="1"/>
        <end position="22"/>
    </location>
</feature>
<dbReference type="EMBL" id="BLKU01000003">
    <property type="protein sequence ID" value="GFG64390.1"/>
    <property type="molecule type" value="Genomic_DNA"/>
</dbReference>
<dbReference type="AlphaFoldDB" id="A0AAX1JH92"/>
<reference evidence="3 5" key="1">
    <citation type="journal article" date="2019" name="Emerg. Microbes Infect.">
        <title>Comprehensive subspecies identification of 175 nontuberculous mycobacteria species based on 7547 genomic profiles.</title>
        <authorList>
            <person name="Matsumoto Y."/>
            <person name="Kinjo T."/>
            <person name="Motooka D."/>
            <person name="Nabeya D."/>
            <person name="Jung N."/>
            <person name="Uechi K."/>
            <person name="Horii T."/>
            <person name="Iida T."/>
            <person name="Fujita J."/>
            <person name="Nakamura S."/>
        </authorList>
    </citation>
    <scope>NUCLEOTIDE SEQUENCE [LARGE SCALE GENOMIC DNA]</scope>
    <source>
        <strain evidence="3 5">JCM 13573</strain>
    </source>
</reference>
<keyword evidence="5" id="KW-1185">Reference proteome</keyword>
<evidence type="ECO:0000259" key="2">
    <source>
        <dbReference type="Pfam" id="PF05305"/>
    </source>
</evidence>
<reference evidence="4" key="3">
    <citation type="submission" date="2020-11" db="EMBL/GenBank/DDBJ databases">
        <title>Intraspecies plasmid and genomic variation of Mycobacterium kubicae revealed by the complete genome sequences of two clinical isolates.</title>
        <authorList>
            <person name="Hendrix J.R."/>
            <person name="Epperson L.E."/>
            <person name="Honda J.R."/>
            <person name="Strong M."/>
        </authorList>
    </citation>
    <scope>NUCLEOTIDE SEQUENCE</scope>
    <source>
        <strain evidence="4">JCM 13573</strain>
    </source>
</reference>
<dbReference type="Pfam" id="PF05305">
    <property type="entry name" value="DUF732"/>
    <property type="match status" value="1"/>
</dbReference>
<reference evidence="3" key="2">
    <citation type="submission" date="2020-02" db="EMBL/GenBank/DDBJ databases">
        <authorList>
            <person name="Matsumoto Y."/>
            <person name="Kinjo T."/>
            <person name="Motooka D."/>
            <person name="Nabeya D."/>
            <person name="Jung N."/>
            <person name="Uechi K."/>
            <person name="Horii T."/>
            <person name="Iida T."/>
            <person name="Fujita J."/>
            <person name="Nakamura S."/>
        </authorList>
    </citation>
    <scope>NUCLEOTIDE SEQUENCE</scope>
    <source>
        <strain evidence="3">JCM 13573</strain>
    </source>
</reference>
<dbReference type="Proteomes" id="UP000465306">
    <property type="component" value="Unassembled WGS sequence"/>
</dbReference>
<evidence type="ECO:0000256" key="1">
    <source>
        <dbReference type="SAM" id="SignalP"/>
    </source>
</evidence>
<feature type="chain" id="PRO_5043376430" evidence="1">
    <location>
        <begin position="23"/>
        <end position="102"/>
    </location>
</feature>
<sequence>MRLLPPLAAAIGLIALAGPAQADSTDDLFLASLRAAGIKFQDPSRAVSAGKYVCTLVDQGKKGMEVVNTVQSQNPAVDQEVAAKFTAIAANAYCPKAISGGS</sequence>
<dbReference type="KEGG" id="mku:I2456_10075"/>
<evidence type="ECO:0000313" key="4">
    <source>
        <dbReference type="EMBL" id="QPI39762.1"/>
    </source>
</evidence>
<dbReference type="EMBL" id="CP065047">
    <property type="protein sequence ID" value="QPI39762.1"/>
    <property type="molecule type" value="Genomic_DNA"/>
</dbReference>
<dbReference type="RefSeq" id="WP_085073194.1">
    <property type="nucleotide sequence ID" value="NZ_BLKU01000003.1"/>
</dbReference>
<evidence type="ECO:0000313" key="5">
    <source>
        <dbReference type="Proteomes" id="UP000465306"/>
    </source>
</evidence>
<proteinExistence type="predicted"/>
<name>A0AAX1JH92_9MYCO</name>
<gene>
    <name evidence="4" type="ORF">I2456_10075</name>
    <name evidence="3" type="ORF">MKUB_18800</name>
</gene>